<dbReference type="InterPro" id="IPR018777">
    <property type="entry name" value="Replication_initiator_prot_A"/>
</dbReference>
<dbReference type="AlphaFoldDB" id="A0A2Z3HBU2"/>
<organism evidence="2 3">
    <name type="scientific">Gemmata obscuriglobus</name>
    <dbReference type="NCBI Taxonomy" id="114"/>
    <lineage>
        <taxon>Bacteria</taxon>
        <taxon>Pseudomonadati</taxon>
        <taxon>Planctomycetota</taxon>
        <taxon>Planctomycetia</taxon>
        <taxon>Gemmatales</taxon>
        <taxon>Gemmataceae</taxon>
        <taxon>Gemmata</taxon>
    </lineage>
</organism>
<dbReference type="Proteomes" id="UP000245802">
    <property type="component" value="Chromosome"/>
</dbReference>
<name>A0A2Z3HBU2_9BACT</name>
<feature type="region of interest" description="Disordered" evidence="1">
    <location>
        <begin position="1"/>
        <end position="21"/>
    </location>
</feature>
<evidence type="ECO:0000256" key="1">
    <source>
        <dbReference type="SAM" id="MobiDB-lite"/>
    </source>
</evidence>
<dbReference type="KEGG" id="gog:C1280_20470"/>
<reference evidence="2 3" key="1">
    <citation type="submission" date="2018-01" db="EMBL/GenBank/DDBJ databases">
        <title>G. obscuriglobus.</title>
        <authorList>
            <person name="Franke J."/>
            <person name="Blomberg W."/>
            <person name="Selmecki A."/>
        </authorList>
    </citation>
    <scope>NUCLEOTIDE SEQUENCE [LARGE SCALE GENOMIC DNA]</scope>
    <source>
        <strain evidence="2 3">DSM 5831</strain>
    </source>
</reference>
<sequence>MSKRPVAANLPTSAHPNSGFRDEMNFAEFPLASLSDRVADNQKTLEFTDTIEDSSTGKDVVRTLVITAADKFGLPTALDDELLLGLIKLSVEQGFTDPKVYFSRYELIKKLGWRDESKSYRRIEDGLNRWTGVTLQYRKSWWVNDEKSWVTETFHVLNSVTVYDRERIARRRMMAKDAPEKALSSFVWSDQVFQSFKAGYIKQLDFDFYKSLTSAISKRMFRFLDKRFYNTGRWEFDLQVFACEHIGLSKNYSNSELKRKLAPAISELETNGFLAPLSDDERFVRERCGKWRAVFVKATKKLAVLPRTDAEHDPLFRDLVGRGLNPRSAQKLLREHPPEKIREKVQLFDQLKERVGEGTIRNRPGWLYAAIVKDFTVGAVASAHPPPVVAVVTPLATVEVSERERAEKSKAEAFERYWEALTEEQQREFEDQAVAGASGFLQKQYHRDKEARGHLWHASRQSILLEHFRRFGSARTD</sequence>
<keyword evidence="3" id="KW-1185">Reference proteome</keyword>
<dbReference type="Pfam" id="PF10134">
    <property type="entry name" value="RPA"/>
    <property type="match status" value="1"/>
</dbReference>
<protein>
    <submittedName>
        <fullName evidence="2">Replication initiator protein A</fullName>
    </submittedName>
</protein>
<evidence type="ECO:0000313" key="2">
    <source>
        <dbReference type="EMBL" id="AWM39124.1"/>
    </source>
</evidence>
<proteinExistence type="predicted"/>
<evidence type="ECO:0000313" key="3">
    <source>
        <dbReference type="Proteomes" id="UP000245802"/>
    </source>
</evidence>
<dbReference type="OrthoDB" id="9774004at2"/>
<accession>A0A2Z3HBU2</accession>
<dbReference type="EMBL" id="CP025958">
    <property type="protein sequence ID" value="AWM39124.1"/>
    <property type="molecule type" value="Genomic_DNA"/>
</dbReference>
<gene>
    <name evidence="2" type="ORF">C1280_20470</name>
</gene>